<accession>A0A0A9CQH5</accession>
<evidence type="ECO:0000256" key="1">
    <source>
        <dbReference type="SAM" id="MobiDB-lite"/>
    </source>
</evidence>
<proteinExistence type="predicted"/>
<feature type="region of interest" description="Disordered" evidence="1">
    <location>
        <begin position="39"/>
        <end position="63"/>
    </location>
</feature>
<organism evidence="2">
    <name type="scientific">Arundo donax</name>
    <name type="common">Giant reed</name>
    <name type="synonym">Donax arundinaceus</name>
    <dbReference type="NCBI Taxonomy" id="35708"/>
    <lineage>
        <taxon>Eukaryota</taxon>
        <taxon>Viridiplantae</taxon>
        <taxon>Streptophyta</taxon>
        <taxon>Embryophyta</taxon>
        <taxon>Tracheophyta</taxon>
        <taxon>Spermatophyta</taxon>
        <taxon>Magnoliopsida</taxon>
        <taxon>Liliopsida</taxon>
        <taxon>Poales</taxon>
        <taxon>Poaceae</taxon>
        <taxon>PACMAD clade</taxon>
        <taxon>Arundinoideae</taxon>
        <taxon>Arundineae</taxon>
        <taxon>Arundo</taxon>
    </lineage>
</organism>
<reference evidence="2" key="1">
    <citation type="submission" date="2014-09" db="EMBL/GenBank/DDBJ databases">
        <authorList>
            <person name="Magalhaes I.L.F."/>
            <person name="Oliveira U."/>
            <person name="Santos F.R."/>
            <person name="Vidigal T.H.D.A."/>
            <person name="Brescovit A.D."/>
            <person name="Santos A.J."/>
        </authorList>
    </citation>
    <scope>NUCLEOTIDE SEQUENCE</scope>
    <source>
        <tissue evidence="2">Shoot tissue taken approximately 20 cm above the soil surface</tissue>
    </source>
</reference>
<name>A0A0A9CQH5_ARUDO</name>
<sequence length="63" mass="6875">MSKMAVAWRCLEGWTPKSCYLTDPAQSCWYNSEDLEGMDPEGQGCSGAKKELGSHPGASTPHR</sequence>
<protein>
    <submittedName>
        <fullName evidence="2">Uncharacterized protein</fullName>
    </submittedName>
</protein>
<reference evidence="2" key="2">
    <citation type="journal article" date="2015" name="Data Brief">
        <title>Shoot transcriptome of the giant reed, Arundo donax.</title>
        <authorList>
            <person name="Barrero R.A."/>
            <person name="Guerrero F.D."/>
            <person name="Moolhuijzen P."/>
            <person name="Goolsby J.A."/>
            <person name="Tidwell J."/>
            <person name="Bellgard S.E."/>
            <person name="Bellgard M.I."/>
        </authorList>
    </citation>
    <scope>NUCLEOTIDE SEQUENCE</scope>
    <source>
        <tissue evidence="2">Shoot tissue taken approximately 20 cm above the soil surface</tissue>
    </source>
</reference>
<dbReference type="EMBL" id="GBRH01222285">
    <property type="protein sequence ID" value="JAD75610.1"/>
    <property type="molecule type" value="Transcribed_RNA"/>
</dbReference>
<dbReference type="AlphaFoldDB" id="A0A0A9CQH5"/>
<evidence type="ECO:0000313" key="2">
    <source>
        <dbReference type="EMBL" id="JAD75610.1"/>
    </source>
</evidence>